<dbReference type="Proteomes" id="UP000239833">
    <property type="component" value="Chromosome"/>
</dbReference>
<name>A0A2L1U468_9BACL</name>
<accession>A0A2L1U468</accession>
<evidence type="ECO:0000313" key="3">
    <source>
        <dbReference type="Proteomes" id="UP000239833"/>
    </source>
</evidence>
<sequence length="213" mass="24185">MLKRLIYILTMVFFLITILGCTNMPTQKEVEGIKVDGKINSDGTEQGEIEFIIKNETEKTFTGVVKVKGDFDKSGLSSYEYEIDKLMPGNTTKAYIRTATILDPKYQAKAYGKFEEYKEEKSKVDYDTLYVLEKRNMHFIQTDVVNLETATEIVKNLKTKYGKTLGSVEIFDRNQKVKKGEKPNLGKIDPKASFSPGNSSVTVWETNETSKVD</sequence>
<organism evidence="2 3">
    <name type="scientific">Paenibacillus larvae subsp. larvae</name>
    <dbReference type="NCBI Taxonomy" id="147375"/>
    <lineage>
        <taxon>Bacteria</taxon>
        <taxon>Bacillati</taxon>
        <taxon>Bacillota</taxon>
        <taxon>Bacilli</taxon>
        <taxon>Bacillales</taxon>
        <taxon>Paenibacillaceae</taxon>
        <taxon>Paenibacillus</taxon>
    </lineage>
</organism>
<dbReference type="RefSeq" id="WP_079940363.1">
    <property type="nucleotide sequence ID" value="NZ_CP019655.1"/>
</dbReference>
<dbReference type="PROSITE" id="PS51257">
    <property type="entry name" value="PROKAR_LIPOPROTEIN"/>
    <property type="match status" value="1"/>
</dbReference>
<protein>
    <recommendedName>
        <fullName evidence="4">Lipoprotein</fullName>
    </recommendedName>
</protein>
<dbReference type="AlphaFoldDB" id="A0A2L1U468"/>
<evidence type="ECO:0000313" key="2">
    <source>
        <dbReference type="EMBL" id="AVF27678.1"/>
    </source>
</evidence>
<dbReference type="EMBL" id="CP019655">
    <property type="protein sequence ID" value="AVF27678.1"/>
    <property type="molecule type" value="Genomic_DNA"/>
</dbReference>
<feature type="compositionally biased region" description="Basic and acidic residues" evidence="1">
    <location>
        <begin position="179"/>
        <end position="190"/>
    </location>
</feature>
<gene>
    <name evidence="2" type="ORF">ERICIII_03568</name>
</gene>
<evidence type="ECO:0008006" key="4">
    <source>
        <dbReference type="Google" id="ProtNLM"/>
    </source>
</evidence>
<reference evidence="3" key="1">
    <citation type="submission" date="2017-02" db="EMBL/GenBank/DDBJ databases">
        <title>Delineation of Paenibacillus larvae strains originating from foulbrood outbreaks.</title>
        <authorList>
            <person name="Beims H."/>
            <person name="Bunk B."/>
            <person name="Sproeer C."/>
            <person name="Mohr K.I."/>
            <person name="Pradella S."/>
            <person name="Guenther G."/>
            <person name="Rohde M."/>
            <person name="von der Ohe W."/>
            <person name="Steinert M."/>
        </authorList>
    </citation>
    <scope>NUCLEOTIDE SEQUENCE [LARGE SCALE GENOMIC DNA]</scope>
    <source>
        <strain evidence="3">Eric_III</strain>
    </source>
</reference>
<feature type="compositionally biased region" description="Polar residues" evidence="1">
    <location>
        <begin position="195"/>
        <end position="207"/>
    </location>
</feature>
<feature type="region of interest" description="Disordered" evidence="1">
    <location>
        <begin position="179"/>
        <end position="213"/>
    </location>
</feature>
<proteinExistence type="predicted"/>
<evidence type="ECO:0000256" key="1">
    <source>
        <dbReference type="SAM" id="MobiDB-lite"/>
    </source>
</evidence>